<protein>
    <submittedName>
        <fullName evidence="1">Uncharacterized protein</fullName>
    </submittedName>
</protein>
<dbReference type="EMBL" id="CM041550">
    <property type="protein sequence ID" value="KAI3355761.1"/>
    <property type="molecule type" value="Genomic_DNA"/>
</dbReference>
<keyword evidence="2" id="KW-1185">Reference proteome</keyword>
<comment type="caution">
    <text evidence="1">The sequence shown here is derived from an EMBL/GenBank/DDBJ whole genome shotgun (WGS) entry which is preliminary data.</text>
</comment>
<reference evidence="1" key="1">
    <citation type="submission" date="2022-04" db="EMBL/GenBank/DDBJ databases">
        <title>Jade perch genome.</title>
        <authorList>
            <person name="Chao B."/>
        </authorList>
    </citation>
    <scope>NUCLEOTIDE SEQUENCE</scope>
    <source>
        <strain evidence="1">CB-2022</strain>
    </source>
</reference>
<evidence type="ECO:0000313" key="2">
    <source>
        <dbReference type="Proteomes" id="UP000831701"/>
    </source>
</evidence>
<organism evidence="1 2">
    <name type="scientific">Scortum barcoo</name>
    <name type="common">barcoo grunter</name>
    <dbReference type="NCBI Taxonomy" id="214431"/>
    <lineage>
        <taxon>Eukaryota</taxon>
        <taxon>Metazoa</taxon>
        <taxon>Chordata</taxon>
        <taxon>Craniata</taxon>
        <taxon>Vertebrata</taxon>
        <taxon>Euteleostomi</taxon>
        <taxon>Actinopterygii</taxon>
        <taxon>Neopterygii</taxon>
        <taxon>Teleostei</taxon>
        <taxon>Neoteleostei</taxon>
        <taxon>Acanthomorphata</taxon>
        <taxon>Eupercaria</taxon>
        <taxon>Centrarchiformes</taxon>
        <taxon>Terapontoidei</taxon>
        <taxon>Terapontidae</taxon>
        <taxon>Scortum</taxon>
    </lineage>
</organism>
<dbReference type="Proteomes" id="UP000831701">
    <property type="component" value="Chromosome 20"/>
</dbReference>
<sequence length="487" mass="53356">MERKRFQIQRGHQRNQTAGEPGRRTSFSPEFFGRDVAAVTDDGAGSRAGDALKSTSLPPPESPPSPFPPSGAMRISFLLLTASLCALVLLLAPASEGCGPGRGYGKRRLPKKLVPLAYKQFSPNVAEKTLGASGRPEGKITRNSERFKELTPNYNTDIIFKDEEDTGADRLMTQLRVTEGWDEDGHHSEDSLHYEGRAVDITTTTSDRDRNKYAMLARLAVEAGFDWVYYESKAHIHCSVKSEHSVAAKTGGCFPGDAQVILKGGATKQMRDLHPGDHVLASSTADGHGPLLYSPVLFFLDRQPNVTKVFYTIGTSTGLNVTLTAAHLIFVADCAGEQKWEETAQEPLSGSTREGRLGRDAGLRTVFASEVQPGQCVLTPQSKVGSRATLSVVTFVEEQRSAGLYAPLTKHGSIVVNGVLASCYAALDNHYLAHWVLAPLRFFYSLMGPSEPQTDGLHWYPWLLQKLGQMLLDARHFHPWGIEQGHR</sequence>
<accession>A0ACB8VJW0</accession>
<name>A0ACB8VJW0_9TELE</name>
<gene>
    <name evidence="1" type="ORF">L3Q82_004333</name>
</gene>
<proteinExistence type="predicted"/>
<evidence type="ECO:0000313" key="1">
    <source>
        <dbReference type="EMBL" id="KAI3355761.1"/>
    </source>
</evidence>